<evidence type="ECO:0000256" key="1">
    <source>
        <dbReference type="ARBA" id="ARBA00022741"/>
    </source>
</evidence>
<organism evidence="6 7">
    <name type="scientific">Rhynchospora tenuis</name>
    <dbReference type="NCBI Taxonomy" id="198213"/>
    <lineage>
        <taxon>Eukaryota</taxon>
        <taxon>Viridiplantae</taxon>
        <taxon>Streptophyta</taxon>
        <taxon>Embryophyta</taxon>
        <taxon>Tracheophyta</taxon>
        <taxon>Spermatophyta</taxon>
        <taxon>Magnoliopsida</taxon>
        <taxon>Liliopsida</taxon>
        <taxon>Poales</taxon>
        <taxon>Cyperaceae</taxon>
        <taxon>Cyperoideae</taxon>
        <taxon>Rhynchosporeae</taxon>
        <taxon>Rhynchospora</taxon>
    </lineage>
</organism>
<dbReference type="Pfam" id="PF00004">
    <property type="entry name" value="AAA"/>
    <property type="match status" value="1"/>
</dbReference>
<evidence type="ECO:0000313" key="7">
    <source>
        <dbReference type="Proteomes" id="UP001210211"/>
    </source>
</evidence>
<accession>A0AAD5ZU08</accession>
<dbReference type="PANTHER" id="PTHR11638:SF174">
    <property type="entry name" value="AAA+ ATPASE DOMAIN-CONTAINING PROTEIN"/>
    <property type="match status" value="1"/>
</dbReference>
<dbReference type="GO" id="GO:0016887">
    <property type="term" value="F:ATP hydrolysis activity"/>
    <property type="evidence" value="ECO:0007669"/>
    <property type="project" value="InterPro"/>
</dbReference>
<dbReference type="InterPro" id="IPR027417">
    <property type="entry name" value="P-loop_NTPase"/>
</dbReference>
<dbReference type="Gene3D" id="3.40.50.300">
    <property type="entry name" value="P-loop containing nucleotide triphosphate hydrolases"/>
    <property type="match status" value="3"/>
</dbReference>
<proteinExistence type="predicted"/>
<dbReference type="InterPro" id="IPR041546">
    <property type="entry name" value="ClpA/ClpB_AAA_lid"/>
</dbReference>
<evidence type="ECO:0000259" key="4">
    <source>
        <dbReference type="SMART" id="SM00382"/>
    </source>
</evidence>
<keyword evidence="7" id="KW-1185">Reference proteome</keyword>
<dbReference type="PANTHER" id="PTHR11638">
    <property type="entry name" value="ATP-DEPENDENT CLP PROTEASE"/>
    <property type="match status" value="1"/>
</dbReference>
<keyword evidence="1" id="KW-0547">Nucleotide-binding</keyword>
<dbReference type="InterPro" id="IPR019489">
    <property type="entry name" value="Clp_ATPase_C"/>
</dbReference>
<reference evidence="6 7" key="1">
    <citation type="journal article" date="2022" name="Cell">
        <title>Repeat-based holocentromeres influence genome architecture and karyotype evolution.</title>
        <authorList>
            <person name="Hofstatter P.G."/>
            <person name="Thangavel G."/>
            <person name="Lux T."/>
            <person name="Neumann P."/>
            <person name="Vondrak T."/>
            <person name="Novak P."/>
            <person name="Zhang M."/>
            <person name="Costa L."/>
            <person name="Castellani M."/>
            <person name="Scott A."/>
            <person name="Toegelov H."/>
            <person name="Fuchs J."/>
            <person name="Mata-Sucre Y."/>
            <person name="Dias Y."/>
            <person name="Vanzela A.L.L."/>
            <person name="Huettel B."/>
            <person name="Almeida C.C.S."/>
            <person name="Simkova H."/>
            <person name="Souza G."/>
            <person name="Pedrosa-Harand A."/>
            <person name="Macas J."/>
            <person name="Mayer K.F.X."/>
            <person name="Houben A."/>
            <person name="Marques A."/>
        </authorList>
    </citation>
    <scope>NUCLEOTIDE SEQUENCE [LARGE SCALE GENOMIC DNA]</scope>
    <source>
        <strain evidence="6">RhyTen1mFocal</strain>
    </source>
</reference>
<dbReference type="SMART" id="SM01086">
    <property type="entry name" value="ClpB_D2-small"/>
    <property type="match status" value="1"/>
</dbReference>
<dbReference type="Pfam" id="PF10431">
    <property type="entry name" value="ClpB_D2-small"/>
    <property type="match status" value="1"/>
</dbReference>
<sequence>MPPIEPKSPKNRGRMTNSGNKVMPAMQSPREEVKRTPNGITLTPVQLADILFWRPSHLFDISSANADNTTSKPLVNAFICTLDNINQRSSQTDESSLSFINYVTSRTNRLLRPIDVLLPNFLMNPHVAVALQSAGIDTTVVQKEFYKMHSKRGLQNPWKTIRTHGNDFLLETAQKKSCVYGRKFEIEQLTKTLCMANTKSSVIIVGEPGVGRTSIVEGFAQRLLQGRLVCDLLDKSIMVVDTKAVLSGAKDQSVFNKRMMTILKEAESSNGKIILFIKDIHLIFRDGWNEAGRKNAGAMLMSTINEQKVQCIATTTPEEYGKLFEEGYDSERKYEKVAVAEPSLEEALAMLKESKERYESLYSVRILDEALEAAIQLSDRHMTDRHLPEKVFSLVDEACSKVTEGKYQDRKSKDILRTKSMSLREEKPRAELKSQKTHKRSISLFHCVSCFVKEILGGQGCSIHIPKPEERLGVDLTGRPAVGPGHIIEVVSCLTGLPSNKLGLARSVDLANRLRKRVIGQYHVADILEQTISLSSVDFSFRKKPLSSFLFVGGNGVGKTELAKVLAQELFGDNKAFVSVDMSVYQTEQSVSQLMADAIGFDEGSSDLKRRRLDMVVVLERIEMAPHAFINELHQLLQTGTVKDDQGRILDFTNTIFIVTSNLGSKHFHDVPVDSSSWTQSQGLIMLEVKEHLGTAFVSLLDEIVIFNPLSSEHLKQIFSLQIANLQSRLHQDGIELNVTDKALNVMLEKAYISGCGARPIRRWIEKNVVTRLVEIMVAGEEDEVITVVTIDAAEEANELRYNVSKSRKSLTLDS</sequence>
<feature type="domain" description="AAA+ ATPase" evidence="4">
    <location>
        <begin position="198"/>
        <end position="393"/>
    </location>
</feature>
<feature type="region of interest" description="Disordered" evidence="3">
    <location>
        <begin position="1"/>
        <end position="34"/>
    </location>
</feature>
<comment type="caution">
    <text evidence="6">The sequence shown here is derived from an EMBL/GenBank/DDBJ whole genome shotgun (WGS) entry which is preliminary data.</text>
</comment>
<feature type="domain" description="Clp ATPase C-terminal" evidence="5">
    <location>
        <begin position="710"/>
        <end position="802"/>
    </location>
</feature>
<dbReference type="InterPro" id="IPR001270">
    <property type="entry name" value="ClpA/B"/>
</dbReference>
<dbReference type="GO" id="GO:0005524">
    <property type="term" value="F:ATP binding"/>
    <property type="evidence" value="ECO:0007669"/>
    <property type="project" value="UniProtKB-KW"/>
</dbReference>
<dbReference type="PRINTS" id="PR00300">
    <property type="entry name" value="CLPPROTEASEA"/>
</dbReference>
<dbReference type="InterPro" id="IPR003593">
    <property type="entry name" value="AAA+_ATPase"/>
</dbReference>
<dbReference type="InterPro" id="IPR050130">
    <property type="entry name" value="ClpA_ClpB"/>
</dbReference>
<dbReference type="GO" id="GO:0005737">
    <property type="term" value="C:cytoplasm"/>
    <property type="evidence" value="ECO:0007669"/>
    <property type="project" value="TreeGrafter"/>
</dbReference>
<dbReference type="SMART" id="SM00382">
    <property type="entry name" value="AAA"/>
    <property type="match status" value="2"/>
</dbReference>
<evidence type="ECO:0000256" key="3">
    <source>
        <dbReference type="SAM" id="MobiDB-lite"/>
    </source>
</evidence>
<name>A0AAD5ZU08_9POAL</name>
<dbReference type="InterPro" id="IPR003959">
    <property type="entry name" value="ATPase_AAA_core"/>
</dbReference>
<evidence type="ECO:0000259" key="5">
    <source>
        <dbReference type="SMART" id="SM01086"/>
    </source>
</evidence>
<evidence type="ECO:0000313" key="6">
    <source>
        <dbReference type="EMBL" id="KAJ3704011.1"/>
    </source>
</evidence>
<dbReference type="Pfam" id="PF17871">
    <property type="entry name" value="AAA_lid_9"/>
    <property type="match status" value="1"/>
</dbReference>
<keyword evidence="2" id="KW-0067">ATP-binding</keyword>
<dbReference type="Pfam" id="PF07724">
    <property type="entry name" value="AAA_2"/>
    <property type="match status" value="1"/>
</dbReference>
<dbReference type="Proteomes" id="UP001210211">
    <property type="component" value="Unassembled WGS sequence"/>
</dbReference>
<gene>
    <name evidence="6" type="ORF">LUZ61_007716</name>
</gene>
<dbReference type="Gene3D" id="1.10.8.60">
    <property type="match status" value="1"/>
</dbReference>
<feature type="domain" description="AAA+ ATPase" evidence="4">
    <location>
        <begin position="545"/>
        <end position="711"/>
    </location>
</feature>
<evidence type="ECO:0000256" key="2">
    <source>
        <dbReference type="ARBA" id="ARBA00022840"/>
    </source>
</evidence>
<dbReference type="SUPFAM" id="SSF52540">
    <property type="entry name" value="P-loop containing nucleoside triphosphate hydrolases"/>
    <property type="match status" value="2"/>
</dbReference>
<protein>
    <submittedName>
        <fullName evidence="6">Uncharacterized protein</fullName>
    </submittedName>
</protein>
<dbReference type="EMBL" id="JAMRDG010000001">
    <property type="protein sequence ID" value="KAJ3704011.1"/>
    <property type="molecule type" value="Genomic_DNA"/>
</dbReference>
<dbReference type="CDD" id="cd00009">
    <property type="entry name" value="AAA"/>
    <property type="match status" value="1"/>
</dbReference>
<dbReference type="AlphaFoldDB" id="A0AAD5ZU08"/>
<dbReference type="GO" id="GO:0034605">
    <property type="term" value="P:cellular response to heat"/>
    <property type="evidence" value="ECO:0007669"/>
    <property type="project" value="TreeGrafter"/>
</dbReference>